<dbReference type="EMBL" id="BLVO01000016">
    <property type="protein sequence ID" value="GFM34829.1"/>
    <property type="molecule type" value="Genomic_DNA"/>
</dbReference>
<gene>
    <name evidence="9" type="ORF">DSM101010T_31940</name>
</gene>
<evidence type="ECO:0000256" key="6">
    <source>
        <dbReference type="ARBA" id="ARBA00022927"/>
    </source>
</evidence>
<dbReference type="GO" id="GO:0015031">
    <property type="term" value="P:protein transport"/>
    <property type="evidence" value="ECO:0007669"/>
    <property type="project" value="UniProtKB-KW"/>
</dbReference>
<keyword evidence="5" id="KW-1005">Bacterial flagellum biogenesis</keyword>
<dbReference type="InterPro" id="IPR018035">
    <property type="entry name" value="Flagellar_FliH/T3SS_HrpE"/>
</dbReference>
<evidence type="ECO:0000256" key="2">
    <source>
        <dbReference type="ARBA" id="ARBA00006602"/>
    </source>
</evidence>
<keyword evidence="7" id="KW-1006">Bacterial flagellum protein export</keyword>
<feature type="domain" description="Flagellar assembly protein FliH/Type III secretion system HrpE" evidence="8">
    <location>
        <begin position="110"/>
        <end position="227"/>
    </location>
</feature>
<evidence type="ECO:0000256" key="1">
    <source>
        <dbReference type="ARBA" id="ARBA00003041"/>
    </source>
</evidence>
<dbReference type="PANTHER" id="PTHR34982:SF1">
    <property type="entry name" value="FLAGELLAR ASSEMBLY PROTEIN FLIH"/>
    <property type="match status" value="1"/>
</dbReference>
<keyword evidence="4" id="KW-0813">Transport</keyword>
<dbReference type="InterPro" id="IPR051472">
    <property type="entry name" value="T3SS_Stator/FliH"/>
</dbReference>
<keyword evidence="9" id="KW-0282">Flagellum</keyword>
<dbReference type="GO" id="GO:0005829">
    <property type="term" value="C:cytosol"/>
    <property type="evidence" value="ECO:0007669"/>
    <property type="project" value="TreeGrafter"/>
</dbReference>
<dbReference type="Pfam" id="PF02108">
    <property type="entry name" value="FliH"/>
    <property type="match status" value="1"/>
</dbReference>
<keyword evidence="10" id="KW-1185">Reference proteome</keyword>
<comment type="similarity">
    <text evidence="2">Belongs to the FliH family.</text>
</comment>
<dbReference type="SUPFAM" id="SSF160527">
    <property type="entry name" value="V-type ATPase subunit E-like"/>
    <property type="match status" value="1"/>
</dbReference>
<evidence type="ECO:0000259" key="8">
    <source>
        <dbReference type="Pfam" id="PF02108"/>
    </source>
</evidence>
<comment type="function">
    <text evidence="1">Needed for flagellar regrowth and assembly.</text>
</comment>
<keyword evidence="9" id="KW-0969">Cilium</keyword>
<dbReference type="RefSeq" id="WP_174406482.1">
    <property type="nucleotide sequence ID" value="NZ_BLVO01000016.1"/>
</dbReference>
<comment type="caution">
    <text evidence="9">The sequence shown here is derived from an EMBL/GenBank/DDBJ whole genome shotgun (WGS) entry which is preliminary data.</text>
</comment>
<sequence>MSSSDAPSEASKWGTIFMGPARTDERSLNQVEGSRSMQWDAATEASYMERVCARAAQRASDILAQAQLDAEQLRQQAMQDGYNAGLQQAQHELEEFQQTMSDSVSGVLGAIQGQCSGIFYRWRQDLVTLLRVAVQRAVGLEISQNRAAILETLLVKAVETLDSQRKLVVRVNPEDEAAVKDILVTTQQRHSGLEVWSVKGDPSINPGGLVVESVDGMVDNTIESRYALVDQILEQLELPGDGI</sequence>
<evidence type="ECO:0000256" key="5">
    <source>
        <dbReference type="ARBA" id="ARBA00022795"/>
    </source>
</evidence>
<dbReference type="Gene3D" id="3.30.2320.30">
    <property type="entry name" value="ATP synthase, E subunit, C-terminal"/>
    <property type="match status" value="1"/>
</dbReference>
<accession>A0A7J0BMF0</accession>
<keyword evidence="9" id="KW-0966">Cell projection</keyword>
<dbReference type="GO" id="GO:0044781">
    <property type="term" value="P:bacterial-type flagellum organization"/>
    <property type="evidence" value="ECO:0007669"/>
    <property type="project" value="UniProtKB-KW"/>
</dbReference>
<protein>
    <recommendedName>
        <fullName evidence="3">Flagellar assembly protein FliH</fullName>
    </recommendedName>
</protein>
<evidence type="ECO:0000313" key="10">
    <source>
        <dbReference type="Proteomes" id="UP000503840"/>
    </source>
</evidence>
<dbReference type="InterPro" id="IPR038495">
    <property type="entry name" value="ATPase_E_C"/>
</dbReference>
<evidence type="ECO:0000256" key="4">
    <source>
        <dbReference type="ARBA" id="ARBA00022448"/>
    </source>
</evidence>
<organism evidence="9 10">
    <name type="scientific">Desulfovibrio subterraneus</name>
    <dbReference type="NCBI Taxonomy" id="2718620"/>
    <lineage>
        <taxon>Bacteria</taxon>
        <taxon>Pseudomonadati</taxon>
        <taxon>Thermodesulfobacteriota</taxon>
        <taxon>Desulfovibrionia</taxon>
        <taxon>Desulfovibrionales</taxon>
        <taxon>Desulfovibrionaceae</taxon>
        <taxon>Desulfovibrio</taxon>
    </lineage>
</organism>
<name>A0A7J0BMF0_9BACT</name>
<dbReference type="AlphaFoldDB" id="A0A7J0BMF0"/>
<proteinExistence type="inferred from homology"/>
<evidence type="ECO:0000256" key="7">
    <source>
        <dbReference type="ARBA" id="ARBA00023225"/>
    </source>
</evidence>
<reference evidence="9 10" key="1">
    <citation type="submission" date="2020-05" db="EMBL/GenBank/DDBJ databases">
        <title>Draft genome sequence of Desulfovibrio sp. strain HN2T.</title>
        <authorList>
            <person name="Ueno A."/>
            <person name="Tamazawa S."/>
            <person name="Tamamura S."/>
            <person name="Murakami T."/>
            <person name="Kiyama T."/>
            <person name="Inomata H."/>
            <person name="Amano Y."/>
            <person name="Miyakawa K."/>
            <person name="Tamaki H."/>
            <person name="Naganuma T."/>
            <person name="Kaneko K."/>
        </authorList>
    </citation>
    <scope>NUCLEOTIDE SEQUENCE [LARGE SCALE GENOMIC DNA]</scope>
    <source>
        <strain evidence="9 10">HN2</strain>
    </source>
</reference>
<dbReference type="PANTHER" id="PTHR34982">
    <property type="entry name" value="YOP PROTEINS TRANSLOCATION PROTEIN L"/>
    <property type="match status" value="1"/>
</dbReference>
<evidence type="ECO:0000313" key="9">
    <source>
        <dbReference type="EMBL" id="GFM34829.1"/>
    </source>
</evidence>
<dbReference type="Proteomes" id="UP000503840">
    <property type="component" value="Unassembled WGS sequence"/>
</dbReference>
<evidence type="ECO:0000256" key="3">
    <source>
        <dbReference type="ARBA" id="ARBA00016507"/>
    </source>
</evidence>
<keyword evidence="6" id="KW-0653">Protein transport</keyword>